<dbReference type="EMBL" id="BJUI01000016">
    <property type="protein sequence ID" value="GEK42250.1"/>
    <property type="molecule type" value="Genomic_DNA"/>
</dbReference>
<dbReference type="Pfam" id="PF16784">
    <property type="entry name" value="HNHc_6"/>
    <property type="match status" value="1"/>
</dbReference>
<evidence type="ECO:0008006" key="3">
    <source>
        <dbReference type="Google" id="ProtNLM"/>
    </source>
</evidence>
<comment type="caution">
    <text evidence="1">The sequence shown here is derived from an EMBL/GenBank/DDBJ whole genome shotgun (WGS) entry which is preliminary data.</text>
</comment>
<dbReference type="InterPro" id="IPR041242">
    <property type="entry name" value="HNHc_6"/>
</dbReference>
<evidence type="ECO:0000313" key="2">
    <source>
        <dbReference type="Proteomes" id="UP000321722"/>
    </source>
</evidence>
<reference evidence="1 2" key="1">
    <citation type="submission" date="2019-07" db="EMBL/GenBank/DDBJ databases">
        <title>Whole genome shotgun sequence of Lactobacillus aviarius subsp. aviarius NBRC 102162.</title>
        <authorList>
            <person name="Hosoyama A."/>
            <person name="Uohara A."/>
            <person name="Ohji S."/>
            <person name="Ichikawa N."/>
        </authorList>
    </citation>
    <scope>NUCLEOTIDE SEQUENCE [LARGE SCALE GENOMIC DNA]</scope>
    <source>
        <strain evidence="1 2">NBRC 102162</strain>
    </source>
</reference>
<dbReference type="Proteomes" id="UP000321722">
    <property type="component" value="Unassembled WGS sequence"/>
</dbReference>
<sequence length="216" mass="24990">MFGRLLKVQGNKVEIELDDEFDFNKVERFANGKQPVVELNVNDGRTITPDQRKKVWALLNDFCRYTGYSLDEAEILFKSLTRSKYNIEPFSLSDCSVTTGCLMIEAILEFLFDNDIPFQTKTWDAIPSWFKKQSLCLKKRICVICGKPADRAHVHAVGIGRNRSKISNKGNYVMSLCRVHHLEQHSLGLKTFIEKYHIKPIKVTRDIAKEIGWKYE</sequence>
<accession>A0A510X0Q7</accession>
<name>A0A510X0Q7_9LACO</name>
<dbReference type="RefSeq" id="WP_057827504.1">
    <property type="nucleotide sequence ID" value="NZ_BAAACL010000017.1"/>
</dbReference>
<protein>
    <recommendedName>
        <fullName evidence="3">DUF968 domain-containing protein</fullName>
    </recommendedName>
</protein>
<evidence type="ECO:0000313" key="1">
    <source>
        <dbReference type="EMBL" id="GEK42250.1"/>
    </source>
</evidence>
<organism evidence="1 2">
    <name type="scientific">Ligilactobacillus aviarius</name>
    <dbReference type="NCBI Taxonomy" id="1606"/>
    <lineage>
        <taxon>Bacteria</taxon>
        <taxon>Bacillati</taxon>
        <taxon>Bacillota</taxon>
        <taxon>Bacilli</taxon>
        <taxon>Lactobacillales</taxon>
        <taxon>Lactobacillaceae</taxon>
        <taxon>Ligilactobacillus</taxon>
    </lineage>
</organism>
<dbReference type="AlphaFoldDB" id="A0A510X0Q7"/>
<proteinExistence type="predicted"/>
<dbReference type="GeneID" id="29933884"/>
<keyword evidence="2" id="KW-1185">Reference proteome</keyword>
<gene>
    <name evidence="1" type="ORF">LAV01_10820</name>
</gene>